<keyword evidence="3 5" id="KW-1133">Transmembrane helix</keyword>
<comment type="subcellular location">
    <subcellularLocation>
        <location evidence="1">Membrane</location>
        <topology evidence="1">Multi-pass membrane protein</topology>
    </subcellularLocation>
</comment>
<evidence type="ECO:0000313" key="6">
    <source>
        <dbReference type="EMBL" id="CDS06058.1"/>
    </source>
</evidence>
<feature type="transmembrane region" description="Helical" evidence="5">
    <location>
        <begin position="51"/>
        <end position="75"/>
    </location>
</feature>
<evidence type="ECO:0000256" key="5">
    <source>
        <dbReference type="SAM" id="Phobius"/>
    </source>
</evidence>
<dbReference type="PANTHER" id="PTHR23501">
    <property type="entry name" value="MAJOR FACILITATOR SUPERFAMILY"/>
    <property type="match status" value="1"/>
</dbReference>
<name>A0A077WG84_9FUNG</name>
<dbReference type="GO" id="GO:0022857">
    <property type="term" value="F:transmembrane transporter activity"/>
    <property type="evidence" value="ECO:0007669"/>
    <property type="project" value="TreeGrafter"/>
</dbReference>
<reference evidence="6" key="1">
    <citation type="journal article" date="2014" name="Genome Announc.">
        <title>De novo whole-genome sequence and genome annotation of Lichtheimia ramosa.</title>
        <authorList>
            <person name="Linde J."/>
            <person name="Schwartze V."/>
            <person name="Binder U."/>
            <person name="Lass-Florl C."/>
            <person name="Voigt K."/>
            <person name="Horn F."/>
        </authorList>
    </citation>
    <scope>NUCLEOTIDE SEQUENCE</scope>
    <source>
        <strain evidence="6">JMRC FSU:6197</strain>
    </source>
</reference>
<proteinExistence type="predicted"/>
<protein>
    <recommendedName>
        <fullName evidence="7">Major facilitator superfamily (MFS) profile domain-containing protein</fullName>
    </recommendedName>
</protein>
<feature type="transmembrane region" description="Helical" evidence="5">
    <location>
        <begin position="14"/>
        <end position="39"/>
    </location>
</feature>
<dbReference type="AlphaFoldDB" id="A0A077WG84"/>
<evidence type="ECO:0000256" key="4">
    <source>
        <dbReference type="ARBA" id="ARBA00023136"/>
    </source>
</evidence>
<keyword evidence="4 5" id="KW-0472">Membrane</keyword>
<organism evidence="6">
    <name type="scientific">Lichtheimia ramosa</name>
    <dbReference type="NCBI Taxonomy" id="688394"/>
    <lineage>
        <taxon>Eukaryota</taxon>
        <taxon>Fungi</taxon>
        <taxon>Fungi incertae sedis</taxon>
        <taxon>Mucoromycota</taxon>
        <taxon>Mucoromycotina</taxon>
        <taxon>Mucoromycetes</taxon>
        <taxon>Mucorales</taxon>
        <taxon>Lichtheimiaceae</taxon>
        <taxon>Lichtheimia</taxon>
    </lineage>
</organism>
<dbReference type="EMBL" id="LK023318">
    <property type="protein sequence ID" value="CDS06058.1"/>
    <property type="molecule type" value="Genomic_DNA"/>
</dbReference>
<dbReference type="PANTHER" id="PTHR23501:SF102">
    <property type="entry name" value="DRUG TRANSPORTER, PUTATIVE (AFU_ORTHOLOGUE AFUA_3G08530)-RELATED"/>
    <property type="match status" value="1"/>
</dbReference>
<keyword evidence="2 5" id="KW-0812">Transmembrane</keyword>
<gene>
    <name evidence="6" type="ORF">LRAMOSA08586</name>
</gene>
<evidence type="ECO:0000256" key="3">
    <source>
        <dbReference type="ARBA" id="ARBA00022989"/>
    </source>
</evidence>
<evidence type="ECO:0008006" key="7">
    <source>
        <dbReference type="Google" id="ProtNLM"/>
    </source>
</evidence>
<evidence type="ECO:0000256" key="1">
    <source>
        <dbReference type="ARBA" id="ARBA00004141"/>
    </source>
</evidence>
<dbReference type="OrthoDB" id="10021397at2759"/>
<dbReference type="SUPFAM" id="SSF103473">
    <property type="entry name" value="MFS general substrate transporter"/>
    <property type="match status" value="1"/>
</dbReference>
<accession>A0A077WG84</accession>
<evidence type="ECO:0000256" key="2">
    <source>
        <dbReference type="ARBA" id="ARBA00022692"/>
    </source>
</evidence>
<feature type="transmembrane region" description="Helical" evidence="5">
    <location>
        <begin position="120"/>
        <end position="139"/>
    </location>
</feature>
<sequence length="147" mass="15858">MFNLFDADTSWAEIAGITMIGGVGMGCFTGPIAIALQASVEESDIAVGSGLLTYAFTLGGGLGVALAFALINLYLQNNLPQMIPPEYAKQMLDYPGFIRDGLPSQYFDAAISVYNDAYKLLWYLIVIFSGIAFVSSLFVKQYSLKKG</sequence>
<dbReference type="InterPro" id="IPR036259">
    <property type="entry name" value="MFS_trans_sf"/>
</dbReference>
<dbReference type="GO" id="GO:0005886">
    <property type="term" value="C:plasma membrane"/>
    <property type="evidence" value="ECO:0007669"/>
    <property type="project" value="TreeGrafter"/>
</dbReference>